<evidence type="ECO:0000256" key="2">
    <source>
        <dbReference type="ARBA" id="ARBA00008912"/>
    </source>
</evidence>
<reference evidence="5 6" key="1">
    <citation type="journal article" date="2023" name="Elife">
        <title>Identification of key yeast species and microbe-microbe interactions impacting larval growth of Drosophila in the wild.</title>
        <authorList>
            <person name="Mure A."/>
            <person name="Sugiura Y."/>
            <person name="Maeda R."/>
            <person name="Honda K."/>
            <person name="Sakurai N."/>
            <person name="Takahashi Y."/>
            <person name="Watada M."/>
            <person name="Katoh T."/>
            <person name="Gotoh A."/>
            <person name="Gotoh Y."/>
            <person name="Taniguchi I."/>
            <person name="Nakamura K."/>
            <person name="Hayashi T."/>
            <person name="Katayama T."/>
            <person name="Uemura T."/>
            <person name="Hattori Y."/>
        </authorList>
    </citation>
    <scope>NUCLEOTIDE SEQUENCE [LARGE SCALE GENOMIC DNA]</scope>
    <source>
        <strain evidence="5 6">SB-73</strain>
    </source>
</reference>
<dbReference type="InterPro" id="IPR012340">
    <property type="entry name" value="NA-bd_OB-fold"/>
</dbReference>
<evidence type="ECO:0000313" key="5">
    <source>
        <dbReference type="EMBL" id="GMM49197.1"/>
    </source>
</evidence>
<dbReference type="GO" id="GO:0006351">
    <property type="term" value="P:DNA-templated transcription"/>
    <property type="evidence" value="ECO:0007669"/>
    <property type="project" value="UniProtKB-UniRule"/>
</dbReference>
<evidence type="ECO:0000313" key="6">
    <source>
        <dbReference type="Proteomes" id="UP001362899"/>
    </source>
</evidence>
<dbReference type="GO" id="GO:0003899">
    <property type="term" value="F:DNA-directed RNA polymerase activity"/>
    <property type="evidence" value="ECO:0007669"/>
    <property type="project" value="UniProtKB-UniRule"/>
</dbReference>
<name>A0AAV5RDL0_STABA</name>
<dbReference type="Gene3D" id="2.40.50.140">
    <property type="entry name" value="Nucleic acid-binding proteins"/>
    <property type="match status" value="1"/>
</dbReference>
<comment type="function">
    <text evidence="4">DNA-dependent RNA polymerase catalyzes the transcription of DNA into RNA using the four ribonucleoside triphosphates as substrates. Common component of RNA polymerases I, II and III which synthesize ribosomal RNA precursors, mRNA precursors and many functional non-coding RNAs, and small RNAs, such as 5S rRNA and tRNAs, respectively.</text>
</comment>
<keyword evidence="5" id="KW-0804">Transcription</keyword>
<evidence type="ECO:0000256" key="4">
    <source>
        <dbReference type="PIRNR" id="PIRNR000779"/>
    </source>
</evidence>
<dbReference type="GO" id="GO:0005666">
    <property type="term" value="C:RNA polymerase III complex"/>
    <property type="evidence" value="ECO:0007669"/>
    <property type="project" value="TreeGrafter"/>
</dbReference>
<dbReference type="Proteomes" id="UP001362899">
    <property type="component" value="Unassembled WGS sequence"/>
</dbReference>
<dbReference type="EMBL" id="BTGC01000001">
    <property type="protein sequence ID" value="GMM49197.1"/>
    <property type="molecule type" value="Genomic_DNA"/>
</dbReference>
<dbReference type="FunFam" id="2.40.50.140:FF:000191">
    <property type="entry name" value="DNA-directed RNA polymerases I, II, and III subunit RPABC3"/>
    <property type="match status" value="1"/>
</dbReference>
<evidence type="ECO:0000256" key="3">
    <source>
        <dbReference type="ARBA" id="ARBA00023242"/>
    </source>
</evidence>
<dbReference type="PANTHER" id="PTHR10917">
    <property type="entry name" value="DNA-DIRECTED RNA POLYMERASES I, II, AND III SUBUNIT RPABC3"/>
    <property type="match status" value="1"/>
</dbReference>
<accession>A0AAV5RDL0</accession>
<keyword evidence="5" id="KW-0240">DNA-directed RNA polymerase</keyword>
<comment type="similarity">
    <text evidence="2 4">Belongs to the eukaryotic RPB8 RNA polymerase subunit family.</text>
</comment>
<keyword evidence="3 4" id="KW-0539">Nucleus</keyword>
<dbReference type="InterPro" id="IPR005570">
    <property type="entry name" value="RPABC3"/>
</dbReference>
<dbReference type="GO" id="GO:0005665">
    <property type="term" value="C:RNA polymerase II, core complex"/>
    <property type="evidence" value="ECO:0007669"/>
    <property type="project" value="UniProtKB-UniRule"/>
</dbReference>
<comment type="caution">
    <text evidence="5">The sequence shown here is derived from an EMBL/GenBank/DDBJ whole genome shotgun (WGS) entry which is preliminary data.</text>
</comment>
<sequence length="143" mass="16133">MPANVLFSDIFRIEAVDPGKYDRVARFDAQSIANSDVKLSLDINTELYPVFTGETITIAIAGSLGEQNPSRSWRPPKPDEKSLADDYDYVMYGKIYKFAETATNDKDKLTLYASFGGLLLSLEGNYRHLASLKQEQIYILIRK</sequence>
<keyword evidence="6" id="KW-1185">Reference proteome</keyword>
<dbReference type="SUPFAM" id="SSF50249">
    <property type="entry name" value="Nucleic acid-binding proteins"/>
    <property type="match status" value="1"/>
</dbReference>
<gene>
    <name evidence="5" type="ORF">DASB73_001550</name>
</gene>
<comment type="subcellular location">
    <subcellularLocation>
        <location evidence="1">Nucleus</location>
    </subcellularLocation>
</comment>
<proteinExistence type="inferred from homology"/>
<dbReference type="SMART" id="SM00658">
    <property type="entry name" value="RPOL8c"/>
    <property type="match status" value="1"/>
</dbReference>
<dbReference type="GO" id="GO:0005736">
    <property type="term" value="C:RNA polymerase I complex"/>
    <property type="evidence" value="ECO:0007669"/>
    <property type="project" value="TreeGrafter"/>
</dbReference>
<evidence type="ECO:0000256" key="1">
    <source>
        <dbReference type="ARBA" id="ARBA00004123"/>
    </source>
</evidence>
<dbReference type="PANTHER" id="PTHR10917:SF0">
    <property type="entry name" value="DNA-DIRECTED RNA POLYMERASES I, II, AND III SUBUNIT RPABC3"/>
    <property type="match status" value="1"/>
</dbReference>
<dbReference type="Pfam" id="PF03870">
    <property type="entry name" value="RNA_pol_Rpb8"/>
    <property type="match status" value="1"/>
</dbReference>
<dbReference type="PIRSF" id="PIRSF000779">
    <property type="entry name" value="RNA_pol_Rpb8"/>
    <property type="match status" value="1"/>
</dbReference>
<organism evidence="5 6">
    <name type="scientific">Starmerella bacillaris</name>
    <name type="common">Yeast</name>
    <name type="synonym">Candida zemplinina</name>
    <dbReference type="NCBI Taxonomy" id="1247836"/>
    <lineage>
        <taxon>Eukaryota</taxon>
        <taxon>Fungi</taxon>
        <taxon>Dikarya</taxon>
        <taxon>Ascomycota</taxon>
        <taxon>Saccharomycotina</taxon>
        <taxon>Dipodascomycetes</taxon>
        <taxon>Dipodascales</taxon>
        <taxon>Trichomonascaceae</taxon>
        <taxon>Starmerella</taxon>
    </lineage>
</organism>
<dbReference type="AlphaFoldDB" id="A0AAV5RDL0"/>
<protein>
    <recommendedName>
        <fullName evidence="4">DNA-directed RNA polymerases I, II, and III subunit RPABC3</fullName>
    </recommendedName>
</protein>